<reference evidence="1" key="2">
    <citation type="journal article" date="2015" name="Fish Shellfish Immunol.">
        <title>Early steps in the European eel (Anguilla anguilla)-Vibrio vulnificus interaction in the gills: Role of the RtxA13 toxin.</title>
        <authorList>
            <person name="Callol A."/>
            <person name="Pajuelo D."/>
            <person name="Ebbesson L."/>
            <person name="Teles M."/>
            <person name="MacKenzie S."/>
            <person name="Amaro C."/>
        </authorList>
    </citation>
    <scope>NUCLEOTIDE SEQUENCE</scope>
</reference>
<protein>
    <submittedName>
        <fullName evidence="1">Uncharacterized protein</fullName>
    </submittedName>
</protein>
<evidence type="ECO:0000313" key="1">
    <source>
        <dbReference type="EMBL" id="JAH42141.1"/>
    </source>
</evidence>
<proteinExistence type="predicted"/>
<name>A0A0E9SLD7_ANGAN</name>
<organism evidence="1">
    <name type="scientific">Anguilla anguilla</name>
    <name type="common">European freshwater eel</name>
    <name type="synonym">Muraena anguilla</name>
    <dbReference type="NCBI Taxonomy" id="7936"/>
    <lineage>
        <taxon>Eukaryota</taxon>
        <taxon>Metazoa</taxon>
        <taxon>Chordata</taxon>
        <taxon>Craniata</taxon>
        <taxon>Vertebrata</taxon>
        <taxon>Euteleostomi</taxon>
        <taxon>Actinopterygii</taxon>
        <taxon>Neopterygii</taxon>
        <taxon>Teleostei</taxon>
        <taxon>Anguilliformes</taxon>
        <taxon>Anguillidae</taxon>
        <taxon>Anguilla</taxon>
    </lineage>
</organism>
<accession>A0A0E9SLD7</accession>
<reference evidence="1" key="1">
    <citation type="submission" date="2014-11" db="EMBL/GenBank/DDBJ databases">
        <authorList>
            <person name="Amaro Gonzalez C."/>
        </authorList>
    </citation>
    <scope>NUCLEOTIDE SEQUENCE</scope>
</reference>
<dbReference type="EMBL" id="GBXM01066436">
    <property type="protein sequence ID" value="JAH42141.1"/>
    <property type="molecule type" value="Transcribed_RNA"/>
</dbReference>
<sequence length="32" mass="3868">MKKGISTSITWMNKDQKKMMVNKYNMSVKMRE</sequence>
<dbReference type="AlphaFoldDB" id="A0A0E9SLD7"/>